<sequence>MSEITHADVVYGVQTAIAMYTQALDTGRTDDIVATFGAEATSEIDGVGTFQGHDALQEVYAGMVPTAPQRHLVGNIVITSWTAGEAAATSDLVFLLRGENGWAVQLLGRYEDVLVRDGDAWLFRSRKLSLTM</sequence>
<dbReference type="AlphaFoldDB" id="A0A7K0D748"/>
<dbReference type="InterPro" id="IPR037401">
    <property type="entry name" value="SnoaL-like"/>
</dbReference>
<proteinExistence type="predicted"/>
<dbReference type="Pfam" id="PF13577">
    <property type="entry name" value="SnoaL_4"/>
    <property type="match status" value="1"/>
</dbReference>
<protein>
    <recommendedName>
        <fullName evidence="1">SnoaL-like domain-containing protein</fullName>
    </recommendedName>
</protein>
<evidence type="ECO:0000313" key="3">
    <source>
        <dbReference type="Proteomes" id="UP000438448"/>
    </source>
</evidence>
<comment type="caution">
    <text evidence="2">The sequence shown here is derived from an EMBL/GenBank/DDBJ whole genome shotgun (WGS) entry which is preliminary data.</text>
</comment>
<gene>
    <name evidence="2" type="ORF">NRB20_46510</name>
</gene>
<evidence type="ECO:0000313" key="2">
    <source>
        <dbReference type="EMBL" id="MQY21538.1"/>
    </source>
</evidence>
<accession>A0A7K0D748</accession>
<organism evidence="2 3">
    <name type="scientific">Nocardia macrotermitis</name>
    <dbReference type="NCBI Taxonomy" id="2585198"/>
    <lineage>
        <taxon>Bacteria</taxon>
        <taxon>Bacillati</taxon>
        <taxon>Actinomycetota</taxon>
        <taxon>Actinomycetes</taxon>
        <taxon>Mycobacteriales</taxon>
        <taxon>Nocardiaceae</taxon>
        <taxon>Nocardia</taxon>
    </lineage>
</organism>
<dbReference type="OrthoDB" id="4555743at2"/>
<keyword evidence="3" id="KW-1185">Reference proteome</keyword>
<dbReference type="RefSeq" id="WP_153412377.1">
    <property type="nucleotide sequence ID" value="NZ_WEGK01000010.1"/>
</dbReference>
<feature type="domain" description="SnoaL-like" evidence="1">
    <location>
        <begin position="13"/>
        <end position="127"/>
    </location>
</feature>
<dbReference type="EMBL" id="WEGK01000010">
    <property type="protein sequence ID" value="MQY21538.1"/>
    <property type="molecule type" value="Genomic_DNA"/>
</dbReference>
<dbReference type="Gene3D" id="3.10.450.50">
    <property type="match status" value="1"/>
</dbReference>
<dbReference type="InterPro" id="IPR032710">
    <property type="entry name" value="NTF2-like_dom_sf"/>
</dbReference>
<dbReference type="SUPFAM" id="SSF54427">
    <property type="entry name" value="NTF2-like"/>
    <property type="match status" value="1"/>
</dbReference>
<dbReference type="Proteomes" id="UP000438448">
    <property type="component" value="Unassembled WGS sequence"/>
</dbReference>
<name>A0A7K0D748_9NOCA</name>
<evidence type="ECO:0000259" key="1">
    <source>
        <dbReference type="Pfam" id="PF13577"/>
    </source>
</evidence>
<reference evidence="2 3" key="1">
    <citation type="submission" date="2019-10" db="EMBL/GenBank/DDBJ databases">
        <title>Nocardia macrotermitis sp. nov. and Nocardia aurantia sp. nov., isolated from the gut of fungus growing-termite Macrotermes natalensis.</title>
        <authorList>
            <person name="Benndorf R."/>
            <person name="Schwitalla J."/>
            <person name="Martin K."/>
            <person name="De Beer W."/>
            <person name="Kaster A.-K."/>
            <person name="Vollmers J."/>
            <person name="Poulsen M."/>
            <person name="Beemelmanns C."/>
        </authorList>
    </citation>
    <scope>NUCLEOTIDE SEQUENCE [LARGE SCALE GENOMIC DNA]</scope>
    <source>
        <strain evidence="2 3">RB20</strain>
    </source>
</reference>